<keyword evidence="4" id="KW-1185">Reference proteome</keyword>
<dbReference type="SMART" id="SM00240">
    <property type="entry name" value="FHA"/>
    <property type="match status" value="1"/>
</dbReference>
<accession>C5LHZ7</accession>
<organism evidence="4">
    <name type="scientific">Perkinsus marinus (strain ATCC 50983 / TXsc)</name>
    <dbReference type="NCBI Taxonomy" id="423536"/>
    <lineage>
        <taxon>Eukaryota</taxon>
        <taxon>Sar</taxon>
        <taxon>Alveolata</taxon>
        <taxon>Perkinsozoa</taxon>
        <taxon>Perkinsea</taxon>
        <taxon>Perkinsida</taxon>
        <taxon>Perkinsidae</taxon>
        <taxon>Perkinsus</taxon>
    </lineage>
</organism>
<dbReference type="SUPFAM" id="SSF49879">
    <property type="entry name" value="SMAD/FHA domain"/>
    <property type="match status" value="1"/>
</dbReference>
<feature type="compositionally biased region" description="Basic and acidic residues" evidence="1">
    <location>
        <begin position="383"/>
        <end position="401"/>
    </location>
</feature>
<proteinExistence type="predicted"/>
<feature type="region of interest" description="Disordered" evidence="1">
    <location>
        <begin position="149"/>
        <end position="180"/>
    </location>
</feature>
<dbReference type="OMA" id="EYVEVHV"/>
<feature type="compositionally biased region" description="Basic and acidic residues" evidence="1">
    <location>
        <begin position="617"/>
        <end position="626"/>
    </location>
</feature>
<evidence type="ECO:0000313" key="4">
    <source>
        <dbReference type="Proteomes" id="UP000007800"/>
    </source>
</evidence>
<feature type="compositionally biased region" description="Polar residues" evidence="1">
    <location>
        <begin position="578"/>
        <end position="593"/>
    </location>
</feature>
<evidence type="ECO:0000313" key="3">
    <source>
        <dbReference type="EMBL" id="EER03751.1"/>
    </source>
</evidence>
<feature type="domain" description="FHA" evidence="2">
    <location>
        <begin position="47"/>
        <end position="101"/>
    </location>
</feature>
<dbReference type="GeneID" id="9048244"/>
<dbReference type="OrthoDB" id="445707at2759"/>
<dbReference type="InterPro" id="IPR050923">
    <property type="entry name" value="Cell_Proc_Reg/RNA_Proc"/>
</dbReference>
<dbReference type="InterPro" id="IPR008984">
    <property type="entry name" value="SMAD_FHA_dom_sf"/>
</dbReference>
<dbReference type="InParanoid" id="C5LHZ7"/>
<protein>
    <submittedName>
        <fullName evidence="3">Kanadaptin, putative</fullName>
    </submittedName>
</protein>
<sequence>MAGVPTTAVYREPEWSGPARLPIYLEFISNGQVLREVDIRDEKKCYFMFGRDPAVCDIPLGKWEPRSSRHHAVLQFKEGAESFYLYDLNSTHGTVVDGKRIPSGEYVEVHVGDQVQFSSVSPKLTLVIQGPEELRPQETEVDLAAFREEAQSEREIERQRHERDRERRRAMRQQERADRRAEKIAAVVGAASSSSAAPGGTVFRGVREDDGLEEAMMEADAQDELTKELDVFDETGLQIDTRKLEQLQLNDKQRQLLLKIAEKRRKLESNREMLETAQMEAGGGGGGPSVPSWRNTGAFEDEVERIKSTHQKKFQGDANKLFNRVSRIEADLQTMTDNLLLSLGVKNPMRDRMKRKELTKLYDTDVLALDEEDDYYDQASAEMARREASDDGAQRSHHGEEAGEYGDLPDVAAEGETAKTLTEKKKALISLLREAVSVVKQKEAQIAMKKASASRADSLDAYMVENEVKLMEAEKEAAEKRGMAIKDRLESITKLLSLAMAGSTSVDEVEQAKREQEELKVKRAARAAQAARRQEEEEEEAQRRKKARKEVPTDSIFGLELEADELTKAAIEKRTELMRQQQQHVSSGRTLSSGVAAIDPTVGGIQGRGEAVEPQIEESKPEKEGAGHASWPEVPTTRYDEDAEESTWMPPAHSDEKQEALRKKLGY</sequence>
<gene>
    <name evidence="3" type="ORF">Pmar_PMAR023049</name>
</gene>
<dbReference type="EMBL" id="GG682149">
    <property type="protein sequence ID" value="EER03751.1"/>
    <property type="molecule type" value="Genomic_DNA"/>
</dbReference>
<dbReference type="InterPro" id="IPR000253">
    <property type="entry name" value="FHA_dom"/>
</dbReference>
<dbReference type="AlphaFoldDB" id="C5LHZ7"/>
<evidence type="ECO:0000259" key="2">
    <source>
        <dbReference type="PROSITE" id="PS50006"/>
    </source>
</evidence>
<dbReference type="RefSeq" id="XP_002771935.1">
    <property type="nucleotide sequence ID" value="XM_002771889.1"/>
</dbReference>
<reference evidence="3 4" key="1">
    <citation type="submission" date="2008-07" db="EMBL/GenBank/DDBJ databases">
        <authorList>
            <person name="El-Sayed N."/>
            <person name="Caler E."/>
            <person name="Inman J."/>
            <person name="Amedeo P."/>
            <person name="Hass B."/>
            <person name="Wortman J."/>
        </authorList>
    </citation>
    <scope>NUCLEOTIDE SEQUENCE [LARGE SCALE GENOMIC DNA]</scope>
    <source>
        <strain evidence="4">ATCC 50983 / TXsc</strain>
    </source>
</reference>
<evidence type="ECO:0000256" key="1">
    <source>
        <dbReference type="SAM" id="MobiDB-lite"/>
    </source>
</evidence>
<dbReference type="Proteomes" id="UP000007800">
    <property type="component" value="Unassembled WGS sequence"/>
</dbReference>
<feature type="compositionally biased region" description="Basic and acidic residues" evidence="1">
    <location>
        <begin position="653"/>
        <end position="667"/>
    </location>
</feature>
<feature type="region of interest" description="Disordered" evidence="1">
    <location>
        <begin position="528"/>
        <end position="551"/>
    </location>
</feature>
<feature type="region of interest" description="Disordered" evidence="1">
    <location>
        <begin position="379"/>
        <end position="411"/>
    </location>
</feature>
<dbReference type="Pfam" id="PF00498">
    <property type="entry name" value="FHA"/>
    <property type="match status" value="1"/>
</dbReference>
<name>C5LHZ7_PERM5</name>
<dbReference type="Gene3D" id="2.60.200.20">
    <property type="match status" value="1"/>
</dbReference>
<dbReference type="PANTHER" id="PTHR23308">
    <property type="entry name" value="NUCLEAR INHIBITOR OF PROTEIN PHOSPHATASE-1"/>
    <property type="match status" value="1"/>
</dbReference>
<feature type="region of interest" description="Disordered" evidence="1">
    <location>
        <begin position="577"/>
        <end position="667"/>
    </location>
</feature>
<dbReference type="PROSITE" id="PS50006">
    <property type="entry name" value="FHA_DOMAIN"/>
    <property type="match status" value="1"/>
</dbReference>